<protein>
    <submittedName>
        <fullName evidence="1">Uncharacterized protein</fullName>
    </submittedName>
</protein>
<reference evidence="1 2" key="1">
    <citation type="submission" date="2014-07" db="EMBL/GenBank/DDBJ databases">
        <title>Methanogenic archaea and the global carbon cycle.</title>
        <authorList>
            <person name="Henriksen J.R."/>
            <person name="Luke J."/>
            <person name="Reinhart S."/>
            <person name="Benedict M.N."/>
            <person name="Youngblut N.D."/>
            <person name="Metcalf M.E."/>
            <person name="Whitaker R.J."/>
            <person name="Metcalf W.W."/>
        </authorList>
    </citation>
    <scope>NUCLEOTIDE SEQUENCE [LARGE SCALE GENOMIC DNA]</scope>
    <source>
        <strain evidence="1 2">HB-1</strain>
    </source>
</reference>
<dbReference type="InterPro" id="IPR052264">
    <property type="entry name" value="UPF0175_domain"/>
</dbReference>
<proteinExistence type="predicted"/>
<evidence type="ECO:0000313" key="1">
    <source>
        <dbReference type="EMBL" id="AKB80188.1"/>
    </source>
</evidence>
<dbReference type="Proteomes" id="UP000033101">
    <property type="component" value="Chromosome"/>
</dbReference>
<dbReference type="HOGENOM" id="CLU_117034_0_0_2"/>
<gene>
    <name evidence="1" type="ORF">MSHOH_3705</name>
</gene>
<dbReference type="GeneID" id="24833060"/>
<dbReference type="KEGG" id="mhor:MSHOH_3705"/>
<keyword evidence="2" id="KW-1185">Reference proteome</keyword>
<organism evidence="1 2">
    <name type="scientific">Methanosarcina horonobensis HB-1 = JCM 15518</name>
    <dbReference type="NCBI Taxonomy" id="1434110"/>
    <lineage>
        <taxon>Archaea</taxon>
        <taxon>Methanobacteriati</taxon>
        <taxon>Methanobacteriota</taxon>
        <taxon>Stenosarchaea group</taxon>
        <taxon>Methanomicrobia</taxon>
        <taxon>Methanosarcinales</taxon>
        <taxon>Methanosarcinaceae</taxon>
        <taxon>Methanosarcina</taxon>
    </lineage>
</organism>
<dbReference type="OrthoDB" id="34535at2157"/>
<dbReference type="PATRIC" id="fig|1434110.4.peg.4730"/>
<evidence type="ECO:0000313" key="2">
    <source>
        <dbReference type="Proteomes" id="UP000033101"/>
    </source>
</evidence>
<dbReference type="PANTHER" id="PTHR37525:SF1">
    <property type="entry name" value="UPF0175 PROTEIN SSL1255"/>
    <property type="match status" value="1"/>
</dbReference>
<accession>A0A0E3SJ53</accession>
<dbReference type="EMBL" id="CP009516">
    <property type="protein sequence ID" value="AKB80188.1"/>
    <property type="molecule type" value="Genomic_DNA"/>
</dbReference>
<sequence length="189" mass="21430">MRFSLDTIAEDLSPLSVAILELLKEKDKKPVKGNVAFQKEMFLIANYIDKVNERAEFIPHILGPYSEASEVSIDNLVSMGLVEKKDNTYKITPSGIKVLGLKQDTFSSEEKESIADFKEFISNLTNDEILLFIYASYPDYTIESTEYRRIMKSRVKNSISIYKKGIVSLEKAASLAGVNIETFLDLQKR</sequence>
<dbReference type="PANTHER" id="PTHR37525">
    <property type="entry name" value="UPF0175 PROTEIN SSL1255"/>
    <property type="match status" value="1"/>
</dbReference>
<name>A0A0E3SJ53_9EURY</name>
<dbReference type="RefSeq" id="WP_048142266.1">
    <property type="nucleotide sequence ID" value="NZ_CP009516.1"/>
</dbReference>
<dbReference type="AlphaFoldDB" id="A0A0E3SJ53"/>